<dbReference type="InterPro" id="IPR000182">
    <property type="entry name" value="GNAT_dom"/>
</dbReference>
<dbReference type="InterPro" id="IPR016181">
    <property type="entry name" value="Acyl_CoA_acyltransferase"/>
</dbReference>
<dbReference type="PANTHER" id="PTHR43792:SF8">
    <property type="entry name" value="[RIBOSOMAL PROTEIN US5]-ALANINE N-ACETYLTRANSFERASE"/>
    <property type="match status" value="1"/>
</dbReference>
<dbReference type="InterPro" id="IPR051531">
    <property type="entry name" value="N-acetyltransferase"/>
</dbReference>
<organism evidence="5 6">
    <name type="scientific">Dermacoccus nishinomiyaensis</name>
    <dbReference type="NCBI Taxonomy" id="1274"/>
    <lineage>
        <taxon>Bacteria</taxon>
        <taxon>Bacillati</taxon>
        <taxon>Actinomycetota</taxon>
        <taxon>Actinomycetes</taxon>
        <taxon>Micrococcales</taxon>
        <taxon>Dermacoccaceae</taxon>
        <taxon>Dermacoccus</taxon>
    </lineage>
</organism>
<dbReference type="PROSITE" id="PS51186">
    <property type="entry name" value="GNAT"/>
    <property type="match status" value="1"/>
</dbReference>
<dbReference type="EMBL" id="CP008889">
    <property type="protein sequence ID" value="AIF41811.1"/>
    <property type="molecule type" value="Genomic_DNA"/>
</dbReference>
<dbReference type="PANTHER" id="PTHR43792">
    <property type="entry name" value="GNAT FAMILY, PUTATIVE (AFU_ORTHOLOGUE AFUA_3G00765)-RELATED-RELATED"/>
    <property type="match status" value="1"/>
</dbReference>
<feature type="domain" description="N-acetyltransferase" evidence="4">
    <location>
        <begin position="20"/>
        <end position="183"/>
    </location>
</feature>
<gene>
    <name evidence="5" type="ORF">HX89_13795</name>
</gene>
<dbReference type="eggNOG" id="COG1670">
    <property type="taxonomic scope" value="Bacteria"/>
</dbReference>
<dbReference type="HOGENOM" id="CLU_013985_3_4_11"/>
<evidence type="ECO:0000313" key="5">
    <source>
        <dbReference type="EMBL" id="AIF41811.1"/>
    </source>
</evidence>
<sequence length="208" mass="23097">MTNPADLEPIPVPRLERDGVVLRAHTIDDADEVTRRGADPLVQRWTTTPANYTRDMALEFVTRMTGPSRDAIWWAIEVDGRMAGSIDLTTWGRGFSYGAASVGFALSPWARGRGVMTRAVAAAVEYGFDSLGLDTIIWEAYAGNVGSWRAAWGNGFHEFTYISSLLVGKDRLEDAWHAVLRADEPREPQGDWHLAIENSTTPRHQRGL</sequence>
<dbReference type="RefSeq" id="WP_051806281.1">
    <property type="nucleotide sequence ID" value="NZ_CP008889.1"/>
</dbReference>
<evidence type="ECO:0000259" key="4">
    <source>
        <dbReference type="PROSITE" id="PS51186"/>
    </source>
</evidence>
<proteinExistence type="inferred from homology"/>
<keyword evidence="1" id="KW-0808">Transferase</keyword>
<name>A0A075JI45_9MICO</name>
<evidence type="ECO:0000256" key="3">
    <source>
        <dbReference type="ARBA" id="ARBA00038502"/>
    </source>
</evidence>
<keyword evidence="2" id="KW-0012">Acyltransferase</keyword>
<dbReference type="Pfam" id="PF13302">
    <property type="entry name" value="Acetyltransf_3"/>
    <property type="match status" value="1"/>
</dbReference>
<dbReference type="SUPFAM" id="SSF55729">
    <property type="entry name" value="Acyl-CoA N-acyltransferases (Nat)"/>
    <property type="match status" value="1"/>
</dbReference>
<dbReference type="AlphaFoldDB" id="A0A075JI45"/>
<dbReference type="OrthoDB" id="9795188at2"/>
<evidence type="ECO:0000256" key="1">
    <source>
        <dbReference type="ARBA" id="ARBA00022679"/>
    </source>
</evidence>
<evidence type="ECO:0000313" key="6">
    <source>
        <dbReference type="Proteomes" id="UP000027986"/>
    </source>
</evidence>
<dbReference type="GeneID" id="41842103"/>
<dbReference type="Proteomes" id="UP000027986">
    <property type="component" value="Chromosome"/>
</dbReference>
<keyword evidence="6" id="KW-1185">Reference proteome</keyword>
<accession>A0A075JI45</accession>
<dbReference type="GO" id="GO:0016747">
    <property type="term" value="F:acyltransferase activity, transferring groups other than amino-acyl groups"/>
    <property type="evidence" value="ECO:0007669"/>
    <property type="project" value="InterPro"/>
</dbReference>
<reference evidence="5 6" key="1">
    <citation type="submission" date="2014-07" db="EMBL/GenBank/DDBJ databases">
        <title>Genome Sequencing of Dermacoccus nishinomiyaensis.</title>
        <authorList>
            <person name="Hong K.W."/>
            <person name="Chan K.G."/>
        </authorList>
    </citation>
    <scope>NUCLEOTIDE SEQUENCE [LARGE SCALE GENOMIC DNA]</scope>
    <source>
        <strain evidence="5 6">M25</strain>
    </source>
</reference>
<dbReference type="Gene3D" id="3.40.630.30">
    <property type="match status" value="1"/>
</dbReference>
<evidence type="ECO:0000256" key="2">
    <source>
        <dbReference type="ARBA" id="ARBA00023315"/>
    </source>
</evidence>
<comment type="similarity">
    <text evidence="3">Belongs to the acetyltransferase family. RimJ subfamily.</text>
</comment>
<dbReference type="KEGG" id="dni:HX89_13795"/>
<protein>
    <recommendedName>
        <fullName evidence="4">N-acetyltransferase domain-containing protein</fullName>
    </recommendedName>
</protein>